<reference evidence="5" key="3">
    <citation type="submission" date="2025-09" db="UniProtKB">
        <authorList>
            <consortium name="Ensembl"/>
        </authorList>
    </citation>
    <scope>IDENTIFICATION</scope>
</reference>
<feature type="coiled-coil region" evidence="2">
    <location>
        <begin position="450"/>
        <end position="1085"/>
    </location>
</feature>
<feature type="compositionally biased region" description="Polar residues" evidence="3">
    <location>
        <begin position="52"/>
        <end position="63"/>
    </location>
</feature>
<evidence type="ECO:0000313" key="6">
    <source>
        <dbReference type="Proteomes" id="UP000694548"/>
    </source>
</evidence>
<evidence type="ECO:0000259" key="4">
    <source>
        <dbReference type="Pfam" id="PF01576"/>
    </source>
</evidence>
<feature type="region of interest" description="Disordered" evidence="3">
    <location>
        <begin position="140"/>
        <end position="229"/>
    </location>
</feature>
<dbReference type="Ensembl" id="ENSNFUT00015051332.1">
    <property type="protein sequence ID" value="ENSNFUP00015049206.1"/>
    <property type="gene ID" value="ENSNFUG00015023177.1"/>
</dbReference>
<dbReference type="Gene3D" id="6.10.250.2420">
    <property type="match status" value="1"/>
</dbReference>
<evidence type="ECO:0000313" key="5">
    <source>
        <dbReference type="Ensembl" id="ENSNFUP00015049206.1"/>
    </source>
</evidence>
<keyword evidence="6" id="KW-1185">Reference proteome</keyword>
<dbReference type="GO" id="GO:0016459">
    <property type="term" value="C:myosin complex"/>
    <property type="evidence" value="ECO:0007669"/>
    <property type="project" value="InterPro"/>
</dbReference>
<evidence type="ECO:0000256" key="2">
    <source>
        <dbReference type="SAM" id="Coils"/>
    </source>
</evidence>
<dbReference type="PANTHER" id="PTHR46349">
    <property type="entry name" value="CINGULIN-LIKE PROTEIN 1-RELATED"/>
    <property type="match status" value="1"/>
</dbReference>
<gene>
    <name evidence="5" type="primary">LOC107388627</name>
</gene>
<feature type="compositionally biased region" description="Low complexity" evidence="3">
    <location>
        <begin position="272"/>
        <end position="286"/>
    </location>
</feature>
<feature type="region of interest" description="Disordered" evidence="3">
    <location>
        <begin position="21"/>
        <end position="75"/>
    </location>
</feature>
<dbReference type="PANTHER" id="PTHR46349:SF2">
    <property type="entry name" value="CINGULIN-LIKE PROTEIN 1"/>
    <property type="match status" value="1"/>
</dbReference>
<proteinExistence type="predicted"/>
<feature type="compositionally biased region" description="Polar residues" evidence="3">
    <location>
        <begin position="153"/>
        <end position="165"/>
    </location>
</feature>
<name>A0A8C6PY88_NOTFU</name>
<accession>A0A8C6PY88</accession>
<dbReference type="Proteomes" id="UP000694548">
    <property type="component" value="Chromosome sgr13"/>
</dbReference>
<evidence type="ECO:0000256" key="1">
    <source>
        <dbReference type="ARBA" id="ARBA00023054"/>
    </source>
</evidence>
<reference evidence="5" key="2">
    <citation type="submission" date="2025-08" db="UniProtKB">
        <authorList>
            <consortium name="Ensembl"/>
        </authorList>
    </citation>
    <scope>IDENTIFICATION</scope>
</reference>
<dbReference type="Pfam" id="PF01576">
    <property type="entry name" value="Myosin_tail_1"/>
    <property type="match status" value="1"/>
</dbReference>
<keyword evidence="1 2" id="KW-0175">Coiled coil</keyword>
<dbReference type="AlphaFoldDB" id="A0A8C6PY88"/>
<feature type="domain" description="Myosin tail" evidence="4">
    <location>
        <begin position="838"/>
        <end position="1078"/>
    </location>
</feature>
<feature type="compositionally biased region" description="Basic and acidic residues" evidence="3">
    <location>
        <begin position="254"/>
        <end position="271"/>
    </location>
</feature>
<dbReference type="GO" id="GO:0150105">
    <property type="term" value="P:protein localization to cell-cell junction"/>
    <property type="evidence" value="ECO:0007669"/>
    <property type="project" value="TreeGrafter"/>
</dbReference>
<reference evidence="5" key="1">
    <citation type="submission" date="2014-08" db="EMBL/GenBank/DDBJ databases">
        <authorList>
            <person name="Senf B."/>
            <person name="Petzold A."/>
            <person name="Downie B.R."/>
            <person name="Koch P."/>
            <person name="Platzer M."/>
        </authorList>
    </citation>
    <scope>NUCLEOTIDE SEQUENCE [LARGE SCALE GENOMIC DNA]</scope>
    <source>
        <strain evidence="5">GRZ</strain>
    </source>
</reference>
<dbReference type="GO" id="GO:0005923">
    <property type="term" value="C:bicellular tight junction"/>
    <property type="evidence" value="ECO:0007669"/>
    <property type="project" value="TreeGrafter"/>
</dbReference>
<sequence>MEIRFTCLTHGDVIMGGHVTRRSSVSAPERGRAIAAARSQTSPLVQRKRTQPRSPDTQQSITGESIRDRGEMESHGLSASLDVKRGYVLQHSPRGSQDGLFGVRVQVQGIKGQPFVVLNSSSQDSHKDISVITHQAGYNPGMVRRSVDERQSPSETQRTANSSGFYYQKPTGGPRPYDPESNDIVFGSTPQNAKPRIPLPAEGPAVDSADVTPPSDEHGSPQFPSSVDTDSIMSVGKLISQFNSSLRRGRGPRNRLDPEACRRSHSVDNRSSDSSSPSPSSSRASSLIGIRGETSSGIYPPGSARAQLLTGISPSRNKLEGNEARTQYSKESVSPKVEKPSVLRLRGEKPDGSDERDTQVTPDLLKGQQELSVDPPEDTTKQILIKYLKNGTTDDDSTTERKVKLLLEKISKLKWRTAESVEEEEKNHAAETMLLQEKQAALEREVCQLKQKLEIEIKNEMILAKAFEKARTDKKKLQEDLTKSQTELCNLRHKLADLEAELRSTQQEVNQTRTERERSKAEMKDLQLQLSEMHDELDQAKGAEVINTEKEVLLKDLAQLRVDFQELLQAKEEQEEVLQHTEREFSALKGELREEVETHDKYMAALKEEYEQELGKLLRDLELAKESNAQLGQEKAEAKQERGATKAQMKELIQERDHLKGKIRELNSKVDQLNQTIQELKTTERLVEQRAKQLEREKLQVEESLKGVRRNEEEMSQSNQSLLSRLEDVQSKMTKLNHEHRELKEKLKEERKQMEELWKTKAELEDERRMQDRAMEQLQRKMNNIMEECEASTDVLQNQVDEARERSQRELAELRRQLQEKGAELEKSRATAQKLQEELLPLVEDLQRCRREQQEAQMRSQQLEQRVEELEERNATSQEDRERQVKLLEERMHHLEEDLNDEHSSADRLMERLDKTKEQMDQMRSELLQERATRQDLECDKMSLERQNKDLKSRVIHLEGSQRTNQDAFISKLNCRIQELEERLQGEERDNNNMQQANRKLERKLKEMKMQTDEEHANLQSQTEQLSQRLKTAKRQMDEAEEEIERLEHVKKKMQRDLDEQIEANEQLHVQLSSLRNEMRRKKKSPAIIKVLEDSLNDVDDVGSD</sequence>
<protein>
    <recommendedName>
        <fullName evidence="4">Myosin tail domain-containing protein</fullName>
    </recommendedName>
</protein>
<dbReference type="GeneTree" id="ENSGT00940000154489"/>
<feature type="compositionally biased region" description="Basic and acidic residues" evidence="3">
    <location>
        <begin position="65"/>
        <end position="74"/>
    </location>
</feature>
<organism evidence="5 6">
    <name type="scientific">Nothobranchius furzeri</name>
    <name type="common">Turquoise killifish</name>
    <dbReference type="NCBI Taxonomy" id="105023"/>
    <lineage>
        <taxon>Eukaryota</taxon>
        <taxon>Metazoa</taxon>
        <taxon>Chordata</taxon>
        <taxon>Craniata</taxon>
        <taxon>Vertebrata</taxon>
        <taxon>Euteleostomi</taxon>
        <taxon>Actinopterygii</taxon>
        <taxon>Neopterygii</taxon>
        <taxon>Teleostei</taxon>
        <taxon>Neoteleostei</taxon>
        <taxon>Acanthomorphata</taxon>
        <taxon>Ovalentaria</taxon>
        <taxon>Atherinomorphae</taxon>
        <taxon>Cyprinodontiformes</taxon>
        <taxon>Nothobranchiidae</taxon>
        <taxon>Nothobranchius</taxon>
    </lineage>
</organism>
<feature type="region of interest" description="Disordered" evidence="3">
    <location>
        <begin position="243"/>
        <end position="362"/>
    </location>
</feature>
<evidence type="ECO:0000256" key="3">
    <source>
        <dbReference type="SAM" id="MobiDB-lite"/>
    </source>
</evidence>
<dbReference type="Gene3D" id="1.20.5.340">
    <property type="match status" value="1"/>
</dbReference>
<dbReference type="InterPro" id="IPR002928">
    <property type="entry name" value="Myosin_tail"/>
</dbReference>
<feature type="compositionally biased region" description="Basic and acidic residues" evidence="3">
    <location>
        <begin position="336"/>
        <end position="358"/>
    </location>
</feature>